<accession>A0AAW7YL56</accession>
<dbReference type="Proteomes" id="UP001170310">
    <property type="component" value="Unassembled WGS sequence"/>
</dbReference>
<evidence type="ECO:0000313" key="2">
    <source>
        <dbReference type="Proteomes" id="UP001170310"/>
    </source>
</evidence>
<reference evidence="1" key="1">
    <citation type="submission" date="2023-07" db="EMBL/GenBank/DDBJ databases">
        <title>Genome content predicts the carbon catabolic preferences of heterotrophic bacteria.</title>
        <authorList>
            <person name="Gralka M."/>
        </authorList>
    </citation>
    <scope>NUCLEOTIDE SEQUENCE</scope>
    <source>
        <strain evidence="1">E2R20</strain>
    </source>
</reference>
<dbReference type="RefSeq" id="WP_303520311.1">
    <property type="nucleotide sequence ID" value="NZ_JAUOQO010000001.1"/>
</dbReference>
<keyword evidence="2" id="KW-1185">Reference proteome</keyword>
<dbReference type="AlphaFoldDB" id="A0AAW7YL56"/>
<proteinExistence type="predicted"/>
<sequence>MSKKLKIILPIVIGLLLVLGIAWGVYAFITNTPKNSYLLSEKKTAKNLDSYINDRFKNEMKFQEKYNDNSFLSKFEVTADAPKDYIEDLGLPKSVVDGSKIKGTVGHDPESKKSIVNIAPTLVDEEIGKFQASADDKNQYYESPFFKGVYSVKNNEIIDTLAEIQGTDASKLKEQGYSNVNFNLNNQLGVLHTRQDDIDKVTKRYTDLITDKLDDDDFKKGDKEKVKIDGETKKIKPVTLSISREKAKKITVAVLKKAKDDKELLRLSNMNEKEYNKSIKDALKDAKDAQDKDFPKIKSTIYQEKHQILKRDITITDSDDKKMNIKGTNKIDDNLKVNYKVTGNDNSFEIKGSSKKKDDKYKDQYTLTSSIDYDRYSLDIDNKETQNDSKRKDAGTLTIDDGTDNYDIDYENNLDTDAKNNQQKQKLNVEFKLDGEPINIIINANTKLKEKIKFNTDGAKDFNALSKKDKEKLSKEMEKKGKDTFKKVEKNWMTNFNYFCVFNVFLNMLANRPLSM</sequence>
<protein>
    <submittedName>
        <fullName evidence="1">Uncharacterized protein</fullName>
    </submittedName>
</protein>
<comment type="caution">
    <text evidence="1">The sequence shown here is derived from an EMBL/GenBank/DDBJ whole genome shotgun (WGS) entry which is preliminary data.</text>
</comment>
<dbReference type="EMBL" id="JAUOQO010000001">
    <property type="protein sequence ID" value="MDO6572886.1"/>
    <property type="molecule type" value="Genomic_DNA"/>
</dbReference>
<name>A0AAW7YL56_9STAP</name>
<evidence type="ECO:0000313" key="1">
    <source>
        <dbReference type="EMBL" id="MDO6572886.1"/>
    </source>
</evidence>
<gene>
    <name evidence="1" type="ORF">Q4528_01815</name>
</gene>
<organism evidence="1 2">
    <name type="scientific">Staphylococcus pasteuri_A</name>
    <dbReference type="NCBI Taxonomy" id="3062664"/>
    <lineage>
        <taxon>Bacteria</taxon>
        <taxon>Bacillati</taxon>
        <taxon>Bacillota</taxon>
        <taxon>Bacilli</taxon>
        <taxon>Bacillales</taxon>
        <taxon>Staphylococcaceae</taxon>
        <taxon>Staphylococcus</taxon>
    </lineage>
</organism>